<dbReference type="EMBL" id="JAUSVP010000002">
    <property type="protein sequence ID" value="MDQ0446393.1"/>
    <property type="molecule type" value="Genomic_DNA"/>
</dbReference>
<evidence type="ECO:0000256" key="1">
    <source>
        <dbReference type="SAM" id="SignalP"/>
    </source>
</evidence>
<feature type="chain" id="PRO_5045762929" evidence="1">
    <location>
        <begin position="24"/>
        <end position="127"/>
    </location>
</feature>
<proteinExistence type="predicted"/>
<comment type="caution">
    <text evidence="2">The sequence shown here is derived from an EMBL/GenBank/DDBJ whole genome shotgun (WGS) entry which is preliminary data.</text>
</comment>
<feature type="signal peptide" evidence="1">
    <location>
        <begin position="1"/>
        <end position="23"/>
    </location>
</feature>
<gene>
    <name evidence="2" type="ORF">QO012_000882</name>
</gene>
<keyword evidence="1" id="KW-0732">Signal</keyword>
<keyword evidence="3" id="KW-1185">Reference proteome</keyword>
<protein>
    <submittedName>
        <fullName evidence="2">Membrane protein YkoI</fullName>
    </submittedName>
</protein>
<name>A0ABU0HVM7_9HYPH</name>
<sequence length="127" mass="13509">MLGPMRHAIALVAICLTAAAFVAGGEGSMAEDAAGTQTAQAALSPVPRVENCLSPADMREEVGERRVIEPIAAIRAARTVIPRAEIQRASLCRNEDGLVYMLTALRRDGHFVHVIVDARTGKVAGQY</sequence>
<accession>A0ABU0HVM7</accession>
<organism evidence="2 3">
    <name type="scientific">Methylobacterium aerolatum</name>
    <dbReference type="NCBI Taxonomy" id="418708"/>
    <lineage>
        <taxon>Bacteria</taxon>
        <taxon>Pseudomonadati</taxon>
        <taxon>Pseudomonadota</taxon>
        <taxon>Alphaproteobacteria</taxon>
        <taxon>Hyphomicrobiales</taxon>
        <taxon>Methylobacteriaceae</taxon>
        <taxon>Methylobacterium</taxon>
    </lineage>
</organism>
<evidence type="ECO:0000313" key="3">
    <source>
        <dbReference type="Proteomes" id="UP001231124"/>
    </source>
</evidence>
<reference evidence="2 3" key="1">
    <citation type="submission" date="2023-07" db="EMBL/GenBank/DDBJ databases">
        <title>Genomic Encyclopedia of Type Strains, Phase IV (KMG-IV): sequencing the most valuable type-strain genomes for metagenomic binning, comparative biology and taxonomic classification.</title>
        <authorList>
            <person name="Goeker M."/>
        </authorList>
    </citation>
    <scope>NUCLEOTIDE SEQUENCE [LARGE SCALE GENOMIC DNA]</scope>
    <source>
        <strain evidence="2 3">DSM 19013</strain>
    </source>
</reference>
<dbReference type="Proteomes" id="UP001231124">
    <property type="component" value="Unassembled WGS sequence"/>
</dbReference>
<evidence type="ECO:0000313" key="2">
    <source>
        <dbReference type="EMBL" id="MDQ0446393.1"/>
    </source>
</evidence>